<feature type="transmembrane region" description="Helical" evidence="6">
    <location>
        <begin position="253"/>
        <end position="275"/>
    </location>
</feature>
<dbReference type="AlphaFoldDB" id="A0AAE1H6L1"/>
<evidence type="ECO:0000256" key="3">
    <source>
        <dbReference type="ARBA" id="ARBA00022989"/>
    </source>
</evidence>
<keyword evidence="2 6" id="KW-0812">Transmembrane</keyword>
<dbReference type="EMBL" id="JAHWGI010000441">
    <property type="protein sequence ID" value="KAK3915568.1"/>
    <property type="molecule type" value="Genomic_DNA"/>
</dbReference>
<keyword evidence="9" id="KW-1185">Reference proteome</keyword>
<dbReference type="InterPro" id="IPR048365">
    <property type="entry name" value="TNP-like_RNaseH_N"/>
</dbReference>
<dbReference type="PROSITE" id="PS51503">
    <property type="entry name" value="HIG1"/>
    <property type="match status" value="1"/>
</dbReference>
<sequence length="278" mass="31235">MKGHACTLPKLRRENKLPLPSKRTLNRDRAMRAECGFGDNIFKLLGLKGKDLDESDRHSCLLLDEMQLDATVTFLADEKSVIGLGDRGKYTPSEDRTKQGDHGLVLMFQPFKGQWGFCVDVVTTDGAQWNRAMWRLSGVNLQSSSTEHPSNPDQRLWFCSDFPHLVKTLWNRVVSSKKLDSQANGGDDEYDWMHIQAEIERSQLAETGGNRITRIFMTNPFVPIGCMATVAALVLGLKNFYHGNHRNQQLMMRARVGAQGFTIAALMGGVFYHAFKAA</sequence>
<protein>
    <submittedName>
        <fullName evidence="8">HIG1 domain family member 2A, mitochondrial</fullName>
    </submittedName>
</protein>
<organism evidence="8 9">
    <name type="scientific">Frankliniella fusca</name>
    <dbReference type="NCBI Taxonomy" id="407009"/>
    <lineage>
        <taxon>Eukaryota</taxon>
        <taxon>Metazoa</taxon>
        <taxon>Ecdysozoa</taxon>
        <taxon>Arthropoda</taxon>
        <taxon>Hexapoda</taxon>
        <taxon>Insecta</taxon>
        <taxon>Pterygota</taxon>
        <taxon>Neoptera</taxon>
        <taxon>Paraneoptera</taxon>
        <taxon>Thysanoptera</taxon>
        <taxon>Terebrantia</taxon>
        <taxon>Thripoidea</taxon>
        <taxon>Thripidae</taxon>
        <taxon>Frankliniella</taxon>
    </lineage>
</organism>
<comment type="caution">
    <text evidence="8">The sequence shown here is derived from an EMBL/GenBank/DDBJ whole genome shotgun (WGS) entry which is preliminary data.</text>
</comment>
<accession>A0AAE1H6L1</accession>
<dbReference type="Gene3D" id="6.10.140.1320">
    <property type="match status" value="1"/>
</dbReference>
<dbReference type="GO" id="GO:0031966">
    <property type="term" value="C:mitochondrial membrane"/>
    <property type="evidence" value="ECO:0007669"/>
    <property type="project" value="UniProtKB-SubCell"/>
</dbReference>
<gene>
    <name evidence="8" type="ORF">KUF71_024711</name>
</gene>
<evidence type="ECO:0000313" key="9">
    <source>
        <dbReference type="Proteomes" id="UP001219518"/>
    </source>
</evidence>
<dbReference type="PANTHER" id="PTHR12297:SF3">
    <property type="entry name" value="HIG1 DOMAIN FAMILY MEMBER 1A"/>
    <property type="match status" value="1"/>
</dbReference>
<proteinExistence type="predicted"/>
<evidence type="ECO:0000256" key="1">
    <source>
        <dbReference type="ARBA" id="ARBA00004325"/>
    </source>
</evidence>
<dbReference type="InterPro" id="IPR050355">
    <property type="entry name" value="RCF1"/>
</dbReference>
<dbReference type="Pfam" id="PF21787">
    <property type="entry name" value="TNP-like_RNaseH_N"/>
    <property type="match status" value="1"/>
</dbReference>
<reference evidence="8" key="2">
    <citation type="journal article" date="2023" name="BMC Genomics">
        <title>Pest status, molecular evolution, and epigenetic factors derived from the genome assembly of Frankliniella fusca, a thysanopteran phytovirus vector.</title>
        <authorList>
            <person name="Catto M.A."/>
            <person name="Labadie P.E."/>
            <person name="Jacobson A.L."/>
            <person name="Kennedy G.G."/>
            <person name="Srinivasan R."/>
            <person name="Hunt B.G."/>
        </authorList>
    </citation>
    <scope>NUCLEOTIDE SEQUENCE</scope>
    <source>
        <strain evidence="8">PL_HMW_Pooled</strain>
    </source>
</reference>
<feature type="domain" description="HIG1" evidence="7">
    <location>
        <begin position="193"/>
        <end position="278"/>
    </location>
</feature>
<keyword evidence="3 6" id="KW-1133">Transmembrane helix</keyword>
<dbReference type="PANTHER" id="PTHR12297">
    <property type="entry name" value="HYPOXIA-INDUCBILE GENE 1 HIG1 -RELATED"/>
    <property type="match status" value="1"/>
</dbReference>
<dbReference type="Pfam" id="PF04588">
    <property type="entry name" value="HIG_1_N"/>
    <property type="match status" value="1"/>
</dbReference>
<dbReference type="Proteomes" id="UP001219518">
    <property type="component" value="Unassembled WGS sequence"/>
</dbReference>
<evidence type="ECO:0000256" key="5">
    <source>
        <dbReference type="ARBA" id="ARBA00023136"/>
    </source>
</evidence>
<keyword evidence="4" id="KW-0496">Mitochondrion</keyword>
<evidence type="ECO:0000256" key="6">
    <source>
        <dbReference type="SAM" id="Phobius"/>
    </source>
</evidence>
<keyword evidence="5 6" id="KW-0472">Membrane</keyword>
<evidence type="ECO:0000256" key="2">
    <source>
        <dbReference type="ARBA" id="ARBA00022692"/>
    </source>
</evidence>
<feature type="transmembrane region" description="Helical" evidence="6">
    <location>
        <begin position="221"/>
        <end position="241"/>
    </location>
</feature>
<evidence type="ECO:0000313" key="8">
    <source>
        <dbReference type="EMBL" id="KAK3915568.1"/>
    </source>
</evidence>
<dbReference type="InterPro" id="IPR007667">
    <property type="entry name" value="Hypoxia_induced_domain"/>
</dbReference>
<name>A0AAE1H6L1_9NEOP</name>
<reference evidence="8" key="1">
    <citation type="submission" date="2021-07" db="EMBL/GenBank/DDBJ databases">
        <authorList>
            <person name="Catto M.A."/>
            <person name="Jacobson A."/>
            <person name="Kennedy G."/>
            <person name="Labadie P."/>
            <person name="Hunt B.G."/>
            <person name="Srinivasan R."/>
        </authorList>
    </citation>
    <scope>NUCLEOTIDE SEQUENCE</scope>
    <source>
        <strain evidence="8">PL_HMW_Pooled</strain>
        <tissue evidence="8">Head</tissue>
    </source>
</reference>
<dbReference type="GO" id="GO:0097250">
    <property type="term" value="P:mitochondrial respirasome assembly"/>
    <property type="evidence" value="ECO:0007669"/>
    <property type="project" value="TreeGrafter"/>
</dbReference>
<comment type="subcellular location">
    <subcellularLocation>
        <location evidence="1">Mitochondrion membrane</location>
    </subcellularLocation>
</comment>
<evidence type="ECO:0000256" key="4">
    <source>
        <dbReference type="ARBA" id="ARBA00023128"/>
    </source>
</evidence>
<evidence type="ECO:0000259" key="7">
    <source>
        <dbReference type="PROSITE" id="PS51503"/>
    </source>
</evidence>